<dbReference type="GO" id="GO:0015074">
    <property type="term" value="P:DNA integration"/>
    <property type="evidence" value="ECO:0007669"/>
    <property type="project" value="InterPro"/>
</dbReference>
<dbReference type="PROSITE" id="PS50994">
    <property type="entry name" value="INTEGRASE"/>
    <property type="match status" value="1"/>
</dbReference>
<dbReference type="InterPro" id="IPR050951">
    <property type="entry name" value="Retrovirus_Pol_polyprotein"/>
</dbReference>
<dbReference type="Proteomes" id="UP000694680">
    <property type="component" value="Chromosome 5"/>
</dbReference>
<dbReference type="PANTHER" id="PTHR37984:SF7">
    <property type="entry name" value="INTEGRASE CATALYTIC DOMAIN-CONTAINING PROTEIN"/>
    <property type="match status" value="1"/>
</dbReference>
<proteinExistence type="predicted"/>
<reference evidence="2" key="1">
    <citation type="submission" date="2020-06" db="EMBL/GenBank/DDBJ databases">
        <authorList>
            <consortium name="Wellcome Sanger Institute Data Sharing"/>
        </authorList>
    </citation>
    <scope>NUCLEOTIDE SEQUENCE [LARGE SCALE GENOMIC DNA]</scope>
</reference>
<evidence type="ECO:0000259" key="1">
    <source>
        <dbReference type="PROSITE" id="PS50994"/>
    </source>
</evidence>
<evidence type="ECO:0000313" key="2">
    <source>
        <dbReference type="Ensembl" id="ENSGWIP00000030120.1"/>
    </source>
</evidence>
<dbReference type="AlphaFoldDB" id="A0A8C5N550"/>
<dbReference type="GO" id="GO:0003676">
    <property type="term" value="F:nucleic acid binding"/>
    <property type="evidence" value="ECO:0007669"/>
    <property type="project" value="InterPro"/>
</dbReference>
<dbReference type="Ensembl" id="ENSGWIT00000032847.1">
    <property type="protein sequence ID" value="ENSGWIP00000030120.1"/>
    <property type="gene ID" value="ENSGWIG00000015683.1"/>
</dbReference>
<protein>
    <recommendedName>
        <fullName evidence="1">Integrase catalytic domain-containing protein</fullName>
    </recommendedName>
</protein>
<evidence type="ECO:0000313" key="3">
    <source>
        <dbReference type="Proteomes" id="UP000694680"/>
    </source>
</evidence>
<dbReference type="Gene3D" id="3.30.420.10">
    <property type="entry name" value="Ribonuclease H-like superfamily/Ribonuclease H"/>
    <property type="match status" value="1"/>
</dbReference>
<reference evidence="2" key="3">
    <citation type="submission" date="2025-09" db="UniProtKB">
        <authorList>
            <consortium name="Ensembl"/>
        </authorList>
    </citation>
    <scope>IDENTIFICATION</scope>
</reference>
<feature type="domain" description="Integrase catalytic" evidence="1">
    <location>
        <begin position="1"/>
        <end position="155"/>
    </location>
</feature>
<sequence length="250" mass="28211">MDPSEPRYSESQILIGPKVIAATWSYTDLIIACSLSLSLTHTCTHTCLWSGVPQIVHSDNGPCHSCKELKDFAEEYDYRHMTSSPLFPQSNGKAEKGVHIVKQILKKAQDSGSDPYLALLSYRASPLEHGKSPAEFLMGRRLRTTLPYTVQGKKHKAVRQKLKQLQKRQKNNYDIPSRSLAPLARRDTVRVQDSNIWSKKASVLEEVSPRSYSVQTEDGQILWRKLCLLKTQKTLSVSAPVSPVLRRLNL</sequence>
<reference evidence="2" key="2">
    <citation type="submission" date="2025-08" db="UniProtKB">
        <authorList>
            <consortium name="Ensembl"/>
        </authorList>
    </citation>
    <scope>IDENTIFICATION</scope>
</reference>
<keyword evidence="3" id="KW-1185">Reference proteome</keyword>
<accession>A0A8C5N550</accession>
<dbReference type="PANTHER" id="PTHR37984">
    <property type="entry name" value="PROTEIN CBG26694"/>
    <property type="match status" value="1"/>
</dbReference>
<dbReference type="InterPro" id="IPR036397">
    <property type="entry name" value="RNaseH_sf"/>
</dbReference>
<name>A0A8C5N550_GOUWI</name>
<dbReference type="InterPro" id="IPR012337">
    <property type="entry name" value="RNaseH-like_sf"/>
</dbReference>
<dbReference type="InterPro" id="IPR001584">
    <property type="entry name" value="Integrase_cat-core"/>
</dbReference>
<organism evidence="2 3">
    <name type="scientific">Gouania willdenowi</name>
    <name type="common">Blunt-snouted clingfish</name>
    <name type="synonym">Lepadogaster willdenowi</name>
    <dbReference type="NCBI Taxonomy" id="441366"/>
    <lineage>
        <taxon>Eukaryota</taxon>
        <taxon>Metazoa</taxon>
        <taxon>Chordata</taxon>
        <taxon>Craniata</taxon>
        <taxon>Vertebrata</taxon>
        <taxon>Euteleostomi</taxon>
        <taxon>Actinopterygii</taxon>
        <taxon>Neopterygii</taxon>
        <taxon>Teleostei</taxon>
        <taxon>Neoteleostei</taxon>
        <taxon>Acanthomorphata</taxon>
        <taxon>Ovalentaria</taxon>
        <taxon>Blenniimorphae</taxon>
        <taxon>Blenniiformes</taxon>
        <taxon>Gobiesocoidei</taxon>
        <taxon>Gobiesocidae</taxon>
        <taxon>Gobiesocinae</taxon>
        <taxon>Gouania</taxon>
    </lineage>
</organism>
<dbReference type="SUPFAM" id="SSF53098">
    <property type="entry name" value="Ribonuclease H-like"/>
    <property type="match status" value="1"/>
</dbReference>